<dbReference type="GO" id="GO:0000976">
    <property type="term" value="F:transcription cis-regulatory region binding"/>
    <property type="evidence" value="ECO:0007669"/>
    <property type="project" value="UniProtKB-ARBA"/>
</dbReference>
<sequence length="398" mass="45483">MEGPSVMVRGEDLIDLPPGFRFHPTDEEIITHYLKEKVTTNRFSAIAIGEVDLNKCEPWDLPKKAKMGEKEWFFYCQRDRKYPTGMRTNRATEAGYWKATGKDKEIYKSKGCLVGMKKTLVFYKGRAPKGEKTNWVMHEYRLDGKFSYYNFPKAAKDEWVVCRVFHKNTAVRRSPSTDLMRMNFFVDDLLHSPSLPPLMDLPDSNNDRPSSSFTNGEDEFKGTATSALVKSSYGNYLSYFSMNTDNNQLQMQQDHKSLFIPPNNYTFNTSYQNNSNLYPQVALQYPHFPFQESPNLGYFNRDSIDSIPNYTGSVVRGTDQTNLRALAANHRTFDPENQCKVEQLSSNQSIVSHSQDTGPSTEMTAEISSVVSTQDKSYEDLETPSVGPLSDLSSLWNY</sequence>
<comment type="caution">
    <text evidence="6">The sequence shown here is derived from an EMBL/GenBank/DDBJ whole genome shotgun (WGS) entry which is preliminary data.</text>
</comment>
<keyword evidence="7" id="KW-1185">Reference proteome</keyword>
<keyword evidence="4" id="KW-0539">Nucleus</keyword>
<accession>A0ABC8R2N5</accession>
<dbReference type="Gene3D" id="2.170.150.80">
    <property type="entry name" value="NAC domain"/>
    <property type="match status" value="1"/>
</dbReference>
<dbReference type="EMBL" id="CAUOFW020000904">
    <property type="protein sequence ID" value="CAK9138686.1"/>
    <property type="molecule type" value="Genomic_DNA"/>
</dbReference>
<evidence type="ECO:0000256" key="2">
    <source>
        <dbReference type="ARBA" id="ARBA00023125"/>
    </source>
</evidence>
<evidence type="ECO:0000256" key="3">
    <source>
        <dbReference type="ARBA" id="ARBA00023163"/>
    </source>
</evidence>
<keyword evidence="1" id="KW-0805">Transcription regulation</keyword>
<dbReference type="AlphaFoldDB" id="A0ABC8R2N5"/>
<gene>
    <name evidence="6" type="ORF">ILEXP_LOCUS6032</name>
</gene>
<organism evidence="6 7">
    <name type="scientific">Ilex paraguariensis</name>
    <name type="common">yerba mate</name>
    <dbReference type="NCBI Taxonomy" id="185542"/>
    <lineage>
        <taxon>Eukaryota</taxon>
        <taxon>Viridiplantae</taxon>
        <taxon>Streptophyta</taxon>
        <taxon>Embryophyta</taxon>
        <taxon>Tracheophyta</taxon>
        <taxon>Spermatophyta</taxon>
        <taxon>Magnoliopsida</taxon>
        <taxon>eudicotyledons</taxon>
        <taxon>Gunneridae</taxon>
        <taxon>Pentapetalae</taxon>
        <taxon>asterids</taxon>
        <taxon>campanulids</taxon>
        <taxon>Aquifoliales</taxon>
        <taxon>Aquifoliaceae</taxon>
        <taxon>Ilex</taxon>
    </lineage>
</organism>
<proteinExistence type="predicted"/>
<feature type="domain" description="NAC" evidence="5">
    <location>
        <begin position="16"/>
        <end position="167"/>
    </location>
</feature>
<dbReference type="PANTHER" id="PTHR31744:SF92">
    <property type="entry name" value="NAC DOMAIN-CONTAINING PROTEIN 87"/>
    <property type="match status" value="1"/>
</dbReference>
<dbReference type="PROSITE" id="PS51005">
    <property type="entry name" value="NAC"/>
    <property type="match status" value="1"/>
</dbReference>
<evidence type="ECO:0000259" key="5">
    <source>
        <dbReference type="PROSITE" id="PS51005"/>
    </source>
</evidence>
<dbReference type="Proteomes" id="UP001642360">
    <property type="component" value="Unassembled WGS sequence"/>
</dbReference>
<reference evidence="6 7" key="1">
    <citation type="submission" date="2024-02" db="EMBL/GenBank/DDBJ databases">
        <authorList>
            <person name="Vignale AGUSTIN F."/>
            <person name="Sosa J E."/>
            <person name="Modenutti C."/>
        </authorList>
    </citation>
    <scope>NUCLEOTIDE SEQUENCE [LARGE SCALE GENOMIC DNA]</scope>
</reference>
<keyword evidence="2" id="KW-0238">DNA-binding</keyword>
<dbReference type="SUPFAM" id="SSF101941">
    <property type="entry name" value="NAC domain"/>
    <property type="match status" value="1"/>
</dbReference>
<dbReference type="InterPro" id="IPR036093">
    <property type="entry name" value="NAC_dom_sf"/>
</dbReference>
<dbReference type="InterPro" id="IPR003441">
    <property type="entry name" value="NAC-dom"/>
</dbReference>
<evidence type="ECO:0000313" key="7">
    <source>
        <dbReference type="Proteomes" id="UP001642360"/>
    </source>
</evidence>
<evidence type="ECO:0000256" key="4">
    <source>
        <dbReference type="ARBA" id="ARBA00023242"/>
    </source>
</evidence>
<evidence type="ECO:0000313" key="6">
    <source>
        <dbReference type="EMBL" id="CAK9138686.1"/>
    </source>
</evidence>
<evidence type="ECO:0000256" key="1">
    <source>
        <dbReference type="ARBA" id="ARBA00023015"/>
    </source>
</evidence>
<dbReference type="Pfam" id="PF02365">
    <property type="entry name" value="NAM"/>
    <property type="match status" value="1"/>
</dbReference>
<keyword evidence="3" id="KW-0804">Transcription</keyword>
<name>A0ABC8R2N5_9AQUA</name>
<protein>
    <recommendedName>
        <fullName evidence="5">NAC domain-containing protein</fullName>
    </recommendedName>
</protein>
<dbReference type="FunFam" id="2.170.150.80:FF:000006">
    <property type="entry name" value="NAC domain-containing protein 100-like"/>
    <property type="match status" value="1"/>
</dbReference>
<dbReference type="PANTHER" id="PTHR31744">
    <property type="entry name" value="PROTEIN CUP-SHAPED COTYLEDON 2-RELATED"/>
    <property type="match status" value="1"/>
</dbReference>
<dbReference type="GO" id="GO:0005634">
    <property type="term" value="C:nucleus"/>
    <property type="evidence" value="ECO:0007669"/>
    <property type="project" value="UniProtKB-ARBA"/>
</dbReference>